<dbReference type="InterPro" id="IPR041577">
    <property type="entry name" value="RT_RNaseH_2"/>
</dbReference>
<dbReference type="AlphaFoldDB" id="A0AAN7DN32"/>
<accession>A0AAN7DN32</accession>
<dbReference type="Pfam" id="PF17919">
    <property type="entry name" value="RT_RNaseH_2"/>
    <property type="match status" value="1"/>
</dbReference>
<protein>
    <recommendedName>
        <fullName evidence="1">Reverse transcriptase/retrotransposon-derived protein RNase H-like domain-containing protein</fullName>
    </recommendedName>
</protein>
<evidence type="ECO:0000313" key="3">
    <source>
        <dbReference type="Proteomes" id="UP001304243"/>
    </source>
</evidence>
<proteinExistence type="predicted"/>
<dbReference type="EMBL" id="JASEJX010000012">
    <property type="protein sequence ID" value="KAK4519703.1"/>
    <property type="molecule type" value="Genomic_DNA"/>
</dbReference>
<dbReference type="SUPFAM" id="SSF56672">
    <property type="entry name" value="DNA/RNA polymerases"/>
    <property type="match status" value="1"/>
</dbReference>
<dbReference type="Proteomes" id="UP001304243">
    <property type="component" value="Unassembled WGS sequence"/>
</dbReference>
<organism evidence="2 3">
    <name type="scientific">Mucor velutinosus</name>
    <dbReference type="NCBI Taxonomy" id="708070"/>
    <lineage>
        <taxon>Eukaryota</taxon>
        <taxon>Fungi</taxon>
        <taxon>Fungi incertae sedis</taxon>
        <taxon>Mucoromycota</taxon>
        <taxon>Mucoromycotina</taxon>
        <taxon>Mucoromycetes</taxon>
        <taxon>Mucorales</taxon>
        <taxon>Mucorineae</taxon>
        <taxon>Mucoraceae</taxon>
        <taxon>Mucor</taxon>
    </lineage>
</organism>
<sequence length="143" mass="16198">MASLRQEAFAQEAPQHQLSSQEQIQQFQSFMNEAAMEREATQQAFSAFQRESQQKFEMMTQQFKKGRAQYAHLDHELKQALINLPKLAYPDSDLLYHLHCDASNVALGSVLIQNGRPVGFASCTLSPAEKNYSTTERECLNVA</sequence>
<name>A0AAN7DN32_9FUNG</name>
<keyword evidence="3" id="KW-1185">Reference proteome</keyword>
<gene>
    <name evidence="2" type="ORF">ATC70_009943</name>
</gene>
<dbReference type="PANTHER" id="PTHR34072">
    <property type="entry name" value="ENZYMATIC POLYPROTEIN-RELATED"/>
    <property type="match status" value="1"/>
</dbReference>
<comment type="caution">
    <text evidence="2">The sequence shown here is derived from an EMBL/GenBank/DDBJ whole genome shotgun (WGS) entry which is preliminary data.</text>
</comment>
<evidence type="ECO:0000313" key="2">
    <source>
        <dbReference type="EMBL" id="KAK4519703.1"/>
    </source>
</evidence>
<evidence type="ECO:0000259" key="1">
    <source>
        <dbReference type="Pfam" id="PF17919"/>
    </source>
</evidence>
<dbReference type="RefSeq" id="XP_064686369.1">
    <property type="nucleotide sequence ID" value="XM_064829167.1"/>
</dbReference>
<dbReference type="GeneID" id="89953629"/>
<dbReference type="InterPro" id="IPR043502">
    <property type="entry name" value="DNA/RNA_pol_sf"/>
</dbReference>
<reference evidence="2 3" key="1">
    <citation type="submission" date="2022-11" db="EMBL/GenBank/DDBJ databases">
        <title>Mucor velutinosus strain NIH1002 WGS.</title>
        <authorList>
            <person name="Subramanian P."/>
            <person name="Mullikin J.C."/>
            <person name="Segre J.A."/>
            <person name="Zelazny A.M."/>
        </authorList>
    </citation>
    <scope>NUCLEOTIDE SEQUENCE [LARGE SCALE GENOMIC DNA]</scope>
    <source>
        <strain evidence="2 3">NIH1002</strain>
    </source>
</reference>
<feature type="domain" description="Reverse transcriptase/retrotransposon-derived protein RNase H-like" evidence="1">
    <location>
        <begin position="75"/>
        <end position="141"/>
    </location>
</feature>